<name>A0ACC4CKH2_POPAL</name>
<comment type="caution">
    <text evidence="1">The sequence shown here is derived from an EMBL/GenBank/DDBJ whole genome shotgun (WGS) entry which is preliminary data.</text>
</comment>
<keyword evidence="2" id="KW-1185">Reference proteome</keyword>
<sequence length="92" mass="10120">MCCCGAVLQSTPGAGLFAGRPCCINFNTRDWMVNNLIEKPDTICYAKYLSELMESPSPLQTLNKSNSCTGTSRRIVNYTMIPFHSSSPPPKL</sequence>
<evidence type="ECO:0000313" key="2">
    <source>
        <dbReference type="Proteomes" id="UP000309997"/>
    </source>
</evidence>
<proteinExistence type="predicted"/>
<evidence type="ECO:0000313" key="1">
    <source>
        <dbReference type="EMBL" id="KAL3597738.1"/>
    </source>
</evidence>
<protein>
    <submittedName>
        <fullName evidence="1">Uncharacterized protein</fullName>
    </submittedName>
</protein>
<organism evidence="1 2">
    <name type="scientific">Populus alba</name>
    <name type="common">White poplar</name>
    <dbReference type="NCBI Taxonomy" id="43335"/>
    <lineage>
        <taxon>Eukaryota</taxon>
        <taxon>Viridiplantae</taxon>
        <taxon>Streptophyta</taxon>
        <taxon>Embryophyta</taxon>
        <taxon>Tracheophyta</taxon>
        <taxon>Spermatophyta</taxon>
        <taxon>Magnoliopsida</taxon>
        <taxon>eudicotyledons</taxon>
        <taxon>Gunneridae</taxon>
        <taxon>Pentapetalae</taxon>
        <taxon>rosids</taxon>
        <taxon>fabids</taxon>
        <taxon>Malpighiales</taxon>
        <taxon>Salicaceae</taxon>
        <taxon>Saliceae</taxon>
        <taxon>Populus</taxon>
    </lineage>
</organism>
<dbReference type="Proteomes" id="UP000309997">
    <property type="component" value="Unassembled WGS sequence"/>
</dbReference>
<dbReference type="EMBL" id="RCHU02000004">
    <property type="protein sequence ID" value="KAL3597738.1"/>
    <property type="molecule type" value="Genomic_DNA"/>
</dbReference>
<gene>
    <name evidence="1" type="ORF">D5086_009375</name>
</gene>
<accession>A0ACC4CKH2</accession>
<reference evidence="1 2" key="1">
    <citation type="journal article" date="2024" name="Plant Biotechnol. J.">
        <title>Genome and CRISPR/Cas9 system of a widespread forest tree (Populus alba) in the world.</title>
        <authorList>
            <person name="Liu Y.J."/>
            <person name="Jiang P.F."/>
            <person name="Han X.M."/>
            <person name="Li X.Y."/>
            <person name="Wang H.M."/>
            <person name="Wang Y.J."/>
            <person name="Wang X.X."/>
            <person name="Zeng Q.Y."/>
        </authorList>
    </citation>
    <scope>NUCLEOTIDE SEQUENCE [LARGE SCALE GENOMIC DNA]</scope>
    <source>
        <strain evidence="2">cv. PAL-ZL1</strain>
    </source>
</reference>